<dbReference type="GO" id="GO:0016787">
    <property type="term" value="F:hydrolase activity"/>
    <property type="evidence" value="ECO:0007669"/>
    <property type="project" value="TreeGrafter"/>
</dbReference>
<evidence type="ECO:0000256" key="1">
    <source>
        <dbReference type="ARBA" id="ARBA00004141"/>
    </source>
</evidence>
<comment type="subcellular location">
    <subcellularLocation>
        <location evidence="1">Membrane</location>
        <topology evidence="1">Multi-pass membrane protein</topology>
    </subcellularLocation>
</comment>
<dbReference type="VEuPathDB" id="AmoebaDB:EHI5A_019080"/>
<dbReference type="PANTHER" id="PTHR31885:SF6">
    <property type="entry name" value="GH04784P"/>
    <property type="match status" value="1"/>
</dbReference>
<dbReference type="VEuPathDB" id="AmoebaDB:EHI7A_007830"/>
<feature type="transmembrane region" description="Helical" evidence="6">
    <location>
        <begin position="168"/>
        <end position="189"/>
    </location>
</feature>
<accession>A0A5K1VP82</accession>
<dbReference type="EMBL" id="BDEQ01000001">
    <property type="protein sequence ID" value="GAT95382.1"/>
    <property type="molecule type" value="Genomic_DNA"/>
</dbReference>
<dbReference type="VEuPathDB" id="AmoebaDB:EHI8A_036420"/>
<feature type="transmembrane region" description="Helical" evidence="6">
    <location>
        <begin position="106"/>
        <end position="127"/>
    </location>
</feature>
<dbReference type="PANTHER" id="PTHR31885">
    <property type="entry name" value="GH04784P"/>
    <property type="match status" value="1"/>
</dbReference>
<feature type="transmembrane region" description="Helical" evidence="6">
    <location>
        <begin position="139"/>
        <end position="162"/>
    </location>
</feature>
<proteinExistence type="inferred from homology"/>
<comment type="similarity">
    <text evidence="2">Belongs to the TMEM86 family.</text>
</comment>
<dbReference type="Pfam" id="PF07947">
    <property type="entry name" value="YhhN"/>
    <property type="match status" value="1"/>
</dbReference>
<protein>
    <recommendedName>
        <fullName evidence="9">YhhN family protein</fullName>
    </recommendedName>
</protein>
<evidence type="ECO:0000256" key="5">
    <source>
        <dbReference type="ARBA" id="ARBA00023136"/>
    </source>
</evidence>
<evidence type="ECO:0000256" key="4">
    <source>
        <dbReference type="ARBA" id="ARBA00022989"/>
    </source>
</evidence>
<evidence type="ECO:0008006" key="9">
    <source>
        <dbReference type="Google" id="ProtNLM"/>
    </source>
</evidence>
<dbReference type="AlphaFoldDB" id="A0A5K1VP82"/>
<evidence type="ECO:0000313" key="8">
    <source>
        <dbReference type="Proteomes" id="UP000078387"/>
    </source>
</evidence>
<evidence type="ECO:0000313" key="7">
    <source>
        <dbReference type="EMBL" id="GAT95382.1"/>
    </source>
</evidence>
<evidence type="ECO:0000256" key="6">
    <source>
        <dbReference type="SAM" id="Phobius"/>
    </source>
</evidence>
<keyword evidence="4 6" id="KW-1133">Transmembrane helix</keyword>
<keyword evidence="5 6" id="KW-0472">Membrane</keyword>
<dbReference type="VEuPathDB" id="AmoebaDB:EHI_180370"/>
<feature type="transmembrane region" description="Helical" evidence="6">
    <location>
        <begin position="201"/>
        <end position="220"/>
    </location>
</feature>
<keyword evidence="3 6" id="KW-0812">Transmembrane</keyword>
<feature type="transmembrane region" description="Helical" evidence="6">
    <location>
        <begin position="79"/>
        <end position="100"/>
    </location>
</feature>
<gene>
    <name evidence="7" type="ORF">CL6EHI_180370</name>
</gene>
<feature type="transmembrane region" description="Helical" evidence="6">
    <location>
        <begin position="30"/>
        <end position="48"/>
    </location>
</feature>
<name>A0A5K1VP82_ENTHI</name>
<dbReference type="GO" id="GO:0016020">
    <property type="term" value="C:membrane"/>
    <property type="evidence" value="ECO:0007669"/>
    <property type="project" value="UniProtKB-SubCell"/>
</dbReference>
<evidence type="ECO:0000256" key="3">
    <source>
        <dbReference type="ARBA" id="ARBA00022692"/>
    </source>
</evidence>
<dbReference type="VEuPathDB" id="AmoebaDB:KM1_043390"/>
<evidence type="ECO:0000256" key="2">
    <source>
        <dbReference type="ARBA" id="ARBA00007375"/>
    </source>
</evidence>
<comment type="caution">
    <text evidence="7">The sequence shown here is derived from an EMBL/GenBank/DDBJ whole genome shotgun (WGS) entry which is preliminary data.</text>
</comment>
<dbReference type="InterPro" id="IPR012506">
    <property type="entry name" value="TMEM86B-like"/>
</dbReference>
<feature type="transmembrane region" description="Helical" evidence="6">
    <location>
        <begin position="6"/>
        <end position="23"/>
    </location>
</feature>
<reference evidence="7 8" key="1">
    <citation type="submission" date="2016-05" db="EMBL/GenBank/DDBJ databases">
        <title>First whole genome sequencing of Entamoeba histolytica HM1:IMSS-clone-6.</title>
        <authorList>
            <person name="Mukherjee Avik.K."/>
            <person name="Izumyama S."/>
            <person name="Nakada-Tsukui K."/>
            <person name="Nozaki T."/>
        </authorList>
    </citation>
    <scope>NUCLEOTIDE SEQUENCE [LARGE SCALE GENOMIC DNA]</scope>
    <source>
        <strain evidence="7 8">HM1:IMSS clone 6</strain>
    </source>
</reference>
<dbReference type="OMA" id="FLTCHIC"/>
<sequence length="232" mass="25866">MLQWVLFISIIIDVLLCWVSYFKKVDSLRVITKPTFCLLLLIFVMTSIDLNTHVTLFCIGLFFSFLGDLLLLMDGLQWFACGLVSFLMCHICNIICYSLTLYPGITLPSFLILLIGCISSIPLMQGAKTKTQKLFTLPVHVYSCGLTGGSFCAFATLGSITGQNWNLLSAWMTAIGYLFFDISDAFLAYHTFVHKTLFSTMAIITTYHIAQLLLMGGLVYNELGNDVISSLI</sequence>
<dbReference type="Proteomes" id="UP000078387">
    <property type="component" value="Unassembled WGS sequence"/>
</dbReference>
<organism evidence="7 8">
    <name type="scientific">Entamoeba histolytica</name>
    <dbReference type="NCBI Taxonomy" id="5759"/>
    <lineage>
        <taxon>Eukaryota</taxon>
        <taxon>Amoebozoa</taxon>
        <taxon>Evosea</taxon>
        <taxon>Archamoebae</taxon>
        <taxon>Mastigamoebida</taxon>
        <taxon>Entamoebidae</taxon>
        <taxon>Entamoeba</taxon>
    </lineage>
</organism>